<sequence length="545" mass="60742">MTRDISYFNAASSSYLSSANPFSLISPAFSLLLHICTIYIYRYTLTIFYIYPQIPTSQIHPHHHQPTNHSPAMAPLGRSLPFFVLLSLLSIALALDMSIVDYNIRHGQNPLPQRTEAEVQRMYEMWLMKHGKAYNALGEKEKRFEIFKDNLRFIEEHNSVNRTYKVGLNRFADLTNEEYRAKFLGARMERKNRLGAGRSQRYLFNKGDDLPEKVDWREKGAVVPVKDQGQCGSCWAFSTIGAVEGINQIVTGELISLSEQELVDCDTSYNQGCNGGLMDYAFEFIMKNGGIDTEEDYPYKATDNMCDPSRKNAKVVTIDGYEDVPENDEKSLKKAVAHQPVSVAIEAGGRAFQLYQSGVFTGSCGIQLDHGVVAVGYGTENGVDYWIVRNSWGPRWGENGYIRMERNVAGTKTGKCGIAVEASYPTKKGANPPNPGPSPPSPVNPPPPVRPPTECDNSYSCPEGNTCCCIYEYSGFCFGWGCCPLESATCCDDHYSCCPHEYPVCDLNAGTCRISKDNPLSIKALRRVPAKRTHSAGRIAFGRLY</sequence>
<protein>
    <submittedName>
        <fullName evidence="1">Uncharacterized protein</fullName>
    </submittedName>
</protein>
<organism evidence="1 2">
    <name type="scientific">Manihot esculenta</name>
    <name type="common">Cassava</name>
    <name type="synonym">Jatropha manihot</name>
    <dbReference type="NCBI Taxonomy" id="3983"/>
    <lineage>
        <taxon>Eukaryota</taxon>
        <taxon>Viridiplantae</taxon>
        <taxon>Streptophyta</taxon>
        <taxon>Embryophyta</taxon>
        <taxon>Tracheophyta</taxon>
        <taxon>Spermatophyta</taxon>
        <taxon>Magnoliopsida</taxon>
        <taxon>eudicotyledons</taxon>
        <taxon>Gunneridae</taxon>
        <taxon>Pentapetalae</taxon>
        <taxon>rosids</taxon>
        <taxon>fabids</taxon>
        <taxon>Malpighiales</taxon>
        <taxon>Euphorbiaceae</taxon>
        <taxon>Crotonoideae</taxon>
        <taxon>Manihoteae</taxon>
        <taxon>Manihot</taxon>
    </lineage>
</organism>
<accession>A0ACB7H0A6</accession>
<dbReference type="Proteomes" id="UP000091857">
    <property type="component" value="Chromosome 10"/>
</dbReference>
<comment type="caution">
    <text evidence="1">The sequence shown here is derived from an EMBL/GenBank/DDBJ whole genome shotgun (WGS) entry which is preliminary data.</text>
</comment>
<dbReference type="EMBL" id="CM004396">
    <property type="protein sequence ID" value="KAG8645616.1"/>
    <property type="molecule type" value="Genomic_DNA"/>
</dbReference>
<proteinExistence type="predicted"/>
<name>A0ACB7H0A6_MANES</name>
<evidence type="ECO:0000313" key="1">
    <source>
        <dbReference type="EMBL" id="KAG8645616.1"/>
    </source>
</evidence>
<keyword evidence="2" id="KW-1185">Reference proteome</keyword>
<evidence type="ECO:0000313" key="2">
    <source>
        <dbReference type="Proteomes" id="UP000091857"/>
    </source>
</evidence>
<reference evidence="2" key="1">
    <citation type="journal article" date="2016" name="Nat. Biotechnol.">
        <title>Sequencing wild and cultivated cassava and related species reveals extensive interspecific hybridization and genetic diversity.</title>
        <authorList>
            <person name="Bredeson J.V."/>
            <person name="Lyons J.B."/>
            <person name="Prochnik S.E."/>
            <person name="Wu G.A."/>
            <person name="Ha C.M."/>
            <person name="Edsinger-Gonzales E."/>
            <person name="Grimwood J."/>
            <person name="Schmutz J."/>
            <person name="Rabbi I.Y."/>
            <person name="Egesi C."/>
            <person name="Nauluvula P."/>
            <person name="Lebot V."/>
            <person name="Ndunguru J."/>
            <person name="Mkamilo G."/>
            <person name="Bart R.S."/>
            <person name="Setter T.L."/>
            <person name="Gleadow R.M."/>
            <person name="Kulakow P."/>
            <person name="Ferguson M.E."/>
            <person name="Rounsley S."/>
            <person name="Rokhsar D.S."/>
        </authorList>
    </citation>
    <scope>NUCLEOTIDE SEQUENCE [LARGE SCALE GENOMIC DNA]</scope>
    <source>
        <strain evidence="2">cv. AM560-2</strain>
    </source>
</reference>
<gene>
    <name evidence="1" type="ORF">MANES_10G077200v8</name>
</gene>